<evidence type="ECO:0000313" key="2">
    <source>
        <dbReference type="Proteomes" id="UP000694005"/>
    </source>
</evidence>
<evidence type="ECO:0000313" key="1">
    <source>
        <dbReference type="EMBL" id="CAG7885182.1"/>
    </source>
</evidence>
<sequence>MSSMMETLQIRKQVSLLVSQRPTSSATISLKSVMYIKGHACSSRNKKSFSKVKKNA</sequence>
<dbReference type="Gramene" id="A03p65250.2_BraZ1">
    <property type="protein sequence ID" value="A03p65250.2_BraZ1.CDS"/>
    <property type="gene ID" value="A03g65250.2_BraZ1"/>
</dbReference>
<accession>A0A8D9GQZ3</accession>
<protein>
    <submittedName>
        <fullName evidence="1">Uncharacterized protein</fullName>
    </submittedName>
</protein>
<reference evidence="1 2" key="1">
    <citation type="submission" date="2021-07" db="EMBL/GenBank/DDBJ databases">
        <authorList>
            <consortium name="Genoscope - CEA"/>
            <person name="William W."/>
        </authorList>
    </citation>
    <scope>NUCLEOTIDE SEQUENCE [LARGE SCALE GENOMIC DNA]</scope>
</reference>
<gene>
    <name evidence="1" type="ORF">BRAPAZ1V2_A03P65250.2</name>
</gene>
<proteinExistence type="predicted"/>
<dbReference type="Proteomes" id="UP000694005">
    <property type="component" value="Chromosome A03"/>
</dbReference>
<dbReference type="AlphaFoldDB" id="A0A8D9GQZ3"/>
<name>A0A8D9GQZ3_BRACM</name>
<organism evidence="1 2">
    <name type="scientific">Brassica campestris</name>
    <name type="common">Field mustard</name>
    <dbReference type="NCBI Taxonomy" id="3711"/>
    <lineage>
        <taxon>Eukaryota</taxon>
        <taxon>Viridiplantae</taxon>
        <taxon>Streptophyta</taxon>
        <taxon>Embryophyta</taxon>
        <taxon>Tracheophyta</taxon>
        <taxon>Spermatophyta</taxon>
        <taxon>Magnoliopsida</taxon>
        <taxon>eudicotyledons</taxon>
        <taxon>Gunneridae</taxon>
        <taxon>Pentapetalae</taxon>
        <taxon>rosids</taxon>
        <taxon>malvids</taxon>
        <taxon>Brassicales</taxon>
        <taxon>Brassicaceae</taxon>
        <taxon>Brassiceae</taxon>
        <taxon>Brassica</taxon>
    </lineage>
</organism>
<dbReference type="EMBL" id="LS974619">
    <property type="protein sequence ID" value="CAG7885182.1"/>
    <property type="molecule type" value="Genomic_DNA"/>
</dbReference>